<dbReference type="Pfam" id="PF00001">
    <property type="entry name" value="7tm_1"/>
    <property type="match status" value="2"/>
</dbReference>
<evidence type="ECO:0000256" key="1">
    <source>
        <dbReference type="ARBA" id="ARBA00004651"/>
    </source>
</evidence>
<dbReference type="SUPFAM" id="SSF81321">
    <property type="entry name" value="Family A G protein-coupled receptor-like"/>
    <property type="match status" value="1"/>
</dbReference>
<evidence type="ECO:0000256" key="4">
    <source>
        <dbReference type="ARBA" id="ARBA00022989"/>
    </source>
</evidence>
<dbReference type="GO" id="GO:0008527">
    <property type="term" value="F:taste receptor activity"/>
    <property type="evidence" value="ECO:0007669"/>
    <property type="project" value="TreeGrafter"/>
</dbReference>
<feature type="domain" description="G-protein coupled receptors family 1 profile" evidence="8">
    <location>
        <begin position="50"/>
        <end position="295"/>
    </location>
</feature>
<dbReference type="GO" id="GO:0005886">
    <property type="term" value="C:plasma membrane"/>
    <property type="evidence" value="ECO:0007669"/>
    <property type="project" value="UniProtKB-SubCell"/>
</dbReference>
<gene>
    <name evidence="9" type="primary">FFAR4</name>
</gene>
<organism evidence="9 10">
    <name type="scientific">Sparus aurata</name>
    <name type="common">Gilthead sea bream</name>
    <dbReference type="NCBI Taxonomy" id="8175"/>
    <lineage>
        <taxon>Eukaryota</taxon>
        <taxon>Metazoa</taxon>
        <taxon>Chordata</taxon>
        <taxon>Craniata</taxon>
        <taxon>Vertebrata</taxon>
        <taxon>Euteleostomi</taxon>
        <taxon>Actinopterygii</taxon>
        <taxon>Neopterygii</taxon>
        <taxon>Teleostei</taxon>
        <taxon>Neoteleostei</taxon>
        <taxon>Acanthomorphata</taxon>
        <taxon>Eupercaria</taxon>
        <taxon>Spariformes</taxon>
        <taxon>Sparidae</taxon>
        <taxon>Sparus</taxon>
    </lineage>
</organism>
<evidence type="ECO:0000259" key="8">
    <source>
        <dbReference type="PROSITE" id="PS50262"/>
    </source>
</evidence>
<evidence type="ECO:0000256" key="6">
    <source>
        <dbReference type="ARBA" id="ARBA00023170"/>
    </source>
</evidence>
<dbReference type="AlphaFoldDB" id="A0A671Y928"/>
<dbReference type="Gene3D" id="1.20.1070.10">
    <property type="entry name" value="Rhodopsin 7-helix transmembrane proteins"/>
    <property type="match status" value="2"/>
</dbReference>
<keyword evidence="6" id="KW-0675">Receptor</keyword>
<dbReference type="InterPro" id="IPR000276">
    <property type="entry name" value="GPCR_Rhodpsn"/>
</dbReference>
<evidence type="ECO:0000256" key="7">
    <source>
        <dbReference type="SAM" id="Phobius"/>
    </source>
</evidence>
<proteinExistence type="predicted"/>
<feature type="transmembrane region" description="Helical" evidence="7">
    <location>
        <begin position="276"/>
        <end position="295"/>
    </location>
</feature>
<evidence type="ECO:0000256" key="5">
    <source>
        <dbReference type="ARBA" id="ARBA00023136"/>
    </source>
</evidence>
<evidence type="ECO:0000256" key="2">
    <source>
        <dbReference type="ARBA" id="ARBA00022475"/>
    </source>
</evidence>
<dbReference type="GO" id="GO:0005504">
    <property type="term" value="F:fatty acid binding"/>
    <property type="evidence" value="ECO:0007669"/>
    <property type="project" value="TreeGrafter"/>
</dbReference>
<dbReference type="Proteomes" id="UP000472265">
    <property type="component" value="Chromosome 15"/>
</dbReference>
<dbReference type="GO" id="GO:0032870">
    <property type="term" value="P:cellular response to hormone stimulus"/>
    <property type="evidence" value="ECO:0007669"/>
    <property type="project" value="TreeGrafter"/>
</dbReference>
<keyword evidence="5 7" id="KW-0472">Membrane</keyword>
<protein>
    <submittedName>
        <fullName evidence="9">Free fatty acid receptor 4</fullName>
    </submittedName>
</protein>
<sequence>MDVNPRTHFLHLSNFTYFSFFSELDSSDHVATTIFETLAITAVFLLSVAANAVAAALVTWERRLPANKTILTLNLFVANLLFVSMIPLIVAVRWTVSWTLGFTACRTVLYVICMSGCVTITTLASISVERVQAILQLQSLVPATNEHLHICTLRWSDMTGEIVWNVVFTALCFLLPGFVIVASYSKILQVGLLLSNIILFVFQIAKNCRQRLRPRGRQPSVGDSLLYHVSRQDMKLFRTLLVLVLSFLIMWSPIFIITFIILARNFLGHLDVSSTTFFWVITFTLANSALNPILYSVCQFKHGCLLCVPLVTFDQQRKVRI</sequence>
<evidence type="ECO:0000313" key="9">
    <source>
        <dbReference type="Ensembl" id="ENSSAUP00010059541.1"/>
    </source>
</evidence>
<keyword evidence="10" id="KW-1185">Reference proteome</keyword>
<reference evidence="9" key="3">
    <citation type="submission" date="2025-09" db="UniProtKB">
        <authorList>
            <consortium name="Ensembl"/>
        </authorList>
    </citation>
    <scope>IDENTIFICATION</scope>
</reference>
<reference evidence="9" key="1">
    <citation type="submission" date="2021-04" db="EMBL/GenBank/DDBJ databases">
        <authorList>
            <consortium name="Wellcome Sanger Institute Data Sharing"/>
        </authorList>
    </citation>
    <scope>NUCLEOTIDE SEQUENCE [LARGE SCALE GENOMIC DNA]</scope>
</reference>
<name>A0A671Y928_SPAAU</name>
<evidence type="ECO:0000313" key="10">
    <source>
        <dbReference type="Proteomes" id="UP000472265"/>
    </source>
</evidence>
<dbReference type="PROSITE" id="PS50262">
    <property type="entry name" value="G_PROTEIN_RECEP_F1_2"/>
    <property type="match status" value="1"/>
</dbReference>
<accession>A0A671Y928</accession>
<feature type="transmembrane region" description="Helical" evidence="7">
    <location>
        <begin position="38"/>
        <end position="60"/>
    </location>
</feature>
<dbReference type="PRINTS" id="PR00237">
    <property type="entry name" value="GPCRRHODOPSN"/>
</dbReference>
<dbReference type="PANTHER" id="PTHR24241">
    <property type="entry name" value="NEUROPEPTIDE RECEPTOR-RELATED G-PROTEIN COUPLED RECEPTOR"/>
    <property type="match status" value="1"/>
</dbReference>
<evidence type="ECO:0000256" key="3">
    <source>
        <dbReference type="ARBA" id="ARBA00022692"/>
    </source>
</evidence>
<dbReference type="GO" id="GO:0004930">
    <property type="term" value="F:G protein-coupled receptor activity"/>
    <property type="evidence" value="ECO:0007669"/>
    <property type="project" value="InterPro"/>
</dbReference>
<dbReference type="GeneTree" id="ENSGT01130000278263"/>
<feature type="transmembrane region" description="Helical" evidence="7">
    <location>
        <begin position="72"/>
        <end position="96"/>
    </location>
</feature>
<dbReference type="InterPro" id="IPR017452">
    <property type="entry name" value="GPCR_Rhodpsn_7TM"/>
</dbReference>
<keyword evidence="4 7" id="KW-1133">Transmembrane helix</keyword>
<feature type="transmembrane region" description="Helical" evidence="7">
    <location>
        <begin position="187"/>
        <end position="205"/>
    </location>
</feature>
<dbReference type="GO" id="GO:0046879">
    <property type="term" value="P:hormone secretion"/>
    <property type="evidence" value="ECO:0007669"/>
    <property type="project" value="TreeGrafter"/>
</dbReference>
<dbReference type="PANTHER" id="PTHR24241:SF67">
    <property type="entry name" value="FREE FATTY ACID RECEPTOR 4"/>
    <property type="match status" value="1"/>
</dbReference>
<feature type="transmembrane region" description="Helical" evidence="7">
    <location>
        <begin position="240"/>
        <end position="264"/>
    </location>
</feature>
<feature type="transmembrane region" description="Helical" evidence="7">
    <location>
        <begin position="108"/>
        <end position="128"/>
    </location>
</feature>
<dbReference type="GO" id="GO:0042277">
    <property type="term" value="F:peptide binding"/>
    <property type="evidence" value="ECO:0007669"/>
    <property type="project" value="TreeGrafter"/>
</dbReference>
<keyword evidence="2" id="KW-1003">Cell membrane</keyword>
<reference evidence="9" key="2">
    <citation type="submission" date="2025-08" db="UniProtKB">
        <authorList>
            <consortium name="Ensembl"/>
        </authorList>
    </citation>
    <scope>IDENTIFICATION</scope>
</reference>
<feature type="transmembrane region" description="Helical" evidence="7">
    <location>
        <begin position="162"/>
        <end position="181"/>
    </location>
</feature>
<dbReference type="Ensembl" id="ENSSAUT00010062458.1">
    <property type="protein sequence ID" value="ENSSAUP00010059541.1"/>
    <property type="gene ID" value="ENSSAUG00010024191.1"/>
</dbReference>
<dbReference type="CDD" id="cd00637">
    <property type="entry name" value="7tm_classA_rhodopsin-like"/>
    <property type="match status" value="1"/>
</dbReference>
<keyword evidence="3 7" id="KW-0812">Transmembrane</keyword>
<comment type="subcellular location">
    <subcellularLocation>
        <location evidence="1">Cell membrane</location>
        <topology evidence="1">Multi-pass membrane protein</topology>
    </subcellularLocation>
</comment>